<dbReference type="PANTHER" id="PTHR24264:SF65">
    <property type="entry name" value="SRCR DOMAIN-CONTAINING PROTEIN"/>
    <property type="match status" value="1"/>
</dbReference>
<dbReference type="Gene3D" id="2.40.10.10">
    <property type="entry name" value="Trypsin-like serine proteases"/>
    <property type="match status" value="1"/>
</dbReference>
<dbReference type="Pfam" id="PF00089">
    <property type="entry name" value="Trypsin"/>
    <property type="match status" value="1"/>
</dbReference>
<dbReference type="InterPro" id="IPR043504">
    <property type="entry name" value="Peptidase_S1_PA_chymotrypsin"/>
</dbReference>
<accession>A0A131Z6R5</accession>
<organism evidence="7">
    <name type="scientific">Rhipicephalus appendiculatus</name>
    <name type="common">Brown ear tick</name>
    <dbReference type="NCBI Taxonomy" id="34631"/>
    <lineage>
        <taxon>Eukaryota</taxon>
        <taxon>Metazoa</taxon>
        <taxon>Ecdysozoa</taxon>
        <taxon>Arthropoda</taxon>
        <taxon>Chelicerata</taxon>
        <taxon>Arachnida</taxon>
        <taxon>Acari</taxon>
        <taxon>Parasitiformes</taxon>
        <taxon>Ixodida</taxon>
        <taxon>Ixodoidea</taxon>
        <taxon>Ixodidae</taxon>
        <taxon>Rhipicephalinae</taxon>
        <taxon>Rhipicephalus</taxon>
        <taxon>Rhipicephalus</taxon>
    </lineage>
</organism>
<keyword evidence="4" id="KW-0378">Hydrolase</keyword>
<evidence type="ECO:0000313" key="7">
    <source>
        <dbReference type="EMBL" id="JAP86668.1"/>
    </source>
</evidence>
<evidence type="ECO:0000256" key="3">
    <source>
        <dbReference type="ARBA" id="ARBA00022670"/>
    </source>
</evidence>
<dbReference type="InterPro" id="IPR050127">
    <property type="entry name" value="Serine_Proteases_S1"/>
</dbReference>
<reference evidence="7" key="1">
    <citation type="journal article" date="2016" name="Ticks Tick Borne Dis.">
        <title>De novo assembly and annotation of the salivary gland transcriptome of Rhipicephalus appendiculatus male and female ticks during blood feeding.</title>
        <authorList>
            <person name="de Castro M.H."/>
            <person name="de Klerk D."/>
            <person name="Pienaar R."/>
            <person name="Latif A.A."/>
            <person name="Rees D.J."/>
            <person name="Mans B.J."/>
        </authorList>
    </citation>
    <scope>NUCLEOTIDE SEQUENCE</scope>
    <source>
        <tissue evidence="7">Salivary glands</tissue>
    </source>
</reference>
<evidence type="ECO:0000256" key="4">
    <source>
        <dbReference type="ARBA" id="ARBA00022801"/>
    </source>
</evidence>
<dbReference type="GO" id="GO:0004252">
    <property type="term" value="F:serine-type endopeptidase activity"/>
    <property type="evidence" value="ECO:0007669"/>
    <property type="project" value="InterPro"/>
</dbReference>
<dbReference type="GO" id="GO:0006508">
    <property type="term" value="P:proteolysis"/>
    <property type="evidence" value="ECO:0007669"/>
    <property type="project" value="UniProtKB-KW"/>
</dbReference>
<comment type="subcellular location">
    <subcellularLocation>
        <location evidence="1">Secreted</location>
    </subcellularLocation>
</comment>
<dbReference type="GO" id="GO:0005615">
    <property type="term" value="C:extracellular space"/>
    <property type="evidence" value="ECO:0007669"/>
    <property type="project" value="TreeGrafter"/>
</dbReference>
<keyword evidence="3 7" id="KW-0645">Protease</keyword>
<name>A0A131Z6R5_RHIAP</name>
<feature type="domain" description="Peptidase S1" evidence="6">
    <location>
        <begin position="1"/>
        <end position="65"/>
    </location>
</feature>
<keyword evidence="5" id="KW-0720">Serine protease</keyword>
<dbReference type="PANTHER" id="PTHR24264">
    <property type="entry name" value="TRYPSIN-RELATED"/>
    <property type="match status" value="1"/>
</dbReference>
<keyword evidence="2" id="KW-0964">Secreted</keyword>
<evidence type="ECO:0000256" key="5">
    <source>
        <dbReference type="ARBA" id="ARBA00022825"/>
    </source>
</evidence>
<sequence>MYCAYREGTDSCQGDSGGPAISRVHGGRYVQVGIVAHGRGCARKDIPGVYTLVEAFVPWLKQVVGHFNKAYWSEVPPQLAPYTIPQAPLTYLFV</sequence>
<protein>
    <submittedName>
        <fullName evidence="7">Secreted serine protease</fullName>
    </submittedName>
</protein>
<dbReference type="AlphaFoldDB" id="A0A131Z6R5"/>
<evidence type="ECO:0000256" key="1">
    <source>
        <dbReference type="ARBA" id="ARBA00004613"/>
    </source>
</evidence>
<evidence type="ECO:0000259" key="6">
    <source>
        <dbReference type="PROSITE" id="PS50240"/>
    </source>
</evidence>
<evidence type="ECO:0000256" key="2">
    <source>
        <dbReference type="ARBA" id="ARBA00022525"/>
    </source>
</evidence>
<dbReference type="InterPro" id="IPR001254">
    <property type="entry name" value="Trypsin_dom"/>
</dbReference>
<dbReference type="PROSITE" id="PS50240">
    <property type="entry name" value="TRYPSIN_DOM"/>
    <property type="match status" value="1"/>
</dbReference>
<dbReference type="SUPFAM" id="SSF50494">
    <property type="entry name" value="Trypsin-like serine proteases"/>
    <property type="match status" value="1"/>
</dbReference>
<dbReference type="EMBL" id="GEDV01001889">
    <property type="protein sequence ID" value="JAP86668.1"/>
    <property type="molecule type" value="Transcribed_RNA"/>
</dbReference>
<dbReference type="InterPro" id="IPR009003">
    <property type="entry name" value="Peptidase_S1_PA"/>
</dbReference>
<proteinExistence type="predicted"/>